<feature type="signal peptide" evidence="1">
    <location>
        <begin position="1"/>
        <end position="26"/>
    </location>
</feature>
<evidence type="ECO:0008006" key="4">
    <source>
        <dbReference type="Google" id="ProtNLM"/>
    </source>
</evidence>
<accession>A0AAV5HV83</accession>
<dbReference type="AlphaFoldDB" id="A0AAV5HV83"/>
<keyword evidence="1" id="KW-0732">Signal</keyword>
<comment type="caution">
    <text evidence="2">The sequence shown here is derived from an EMBL/GenBank/DDBJ whole genome shotgun (WGS) entry which is preliminary data.</text>
</comment>
<dbReference type="EMBL" id="BPVZ01000004">
    <property type="protein sequence ID" value="GKU90705.1"/>
    <property type="molecule type" value="Genomic_DNA"/>
</dbReference>
<evidence type="ECO:0000313" key="2">
    <source>
        <dbReference type="EMBL" id="GKU90705.1"/>
    </source>
</evidence>
<sequence length="187" mass="20662">MATPKAPILIYIFLTFFLYSPSQVKSQSSSQDICNITCSPSSCSRLITVKNLTELMLLNLQWAINNTRGAVQRLNQTLAATANNLQFQQPLLICMEQYSHAAAHLELVSSFVQSDPFEAHSELIMANANIFTCQANMNNAGFENDWIAESNNEFMDFNCVCDTAIDILINGQPRGGTIQHHQEGGGV</sequence>
<keyword evidence="3" id="KW-1185">Reference proteome</keyword>
<dbReference type="InterPro" id="IPR035513">
    <property type="entry name" value="Invertase/methylesterase_inhib"/>
</dbReference>
<feature type="chain" id="PRO_5043394455" description="Pectinesterase inhibitor domain-containing protein" evidence="1">
    <location>
        <begin position="27"/>
        <end position="187"/>
    </location>
</feature>
<dbReference type="SUPFAM" id="SSF101148">
    <property type="entry name" value="Plant invertase/pectin methylesterase inhibitor"/>
    <property type="match status" value="1"/>
</dbReference>
<name>A0AAV5HV83_9ROSI</name>
<dbReference type="Gene3D" id="1.20.140.40">
    <property type="entry name" value="Invertase/pectin methylesterase inhibitor family protein"/>
    <property type="match status" value="1"/>
</dbReference>
<evidence type="ECO:0000256" key="1">
    <source>
        <dbReference type="SAM" id="SignalP"/>
    </source>
</evidence>
<dbReference type="Proteomes" id="UP001054252">
    <property type="component" value="Unassembled WGS sequence"/>
</dbReference>
<evidence type="ECO:0000313" key="3">
    <source>
        <dbReference type="Proteomes" id="UP001054252"/>
    </source>
</evidence>
<protein>
    <recommendedName>
        <fullName evidence="4">Pectinesterase inhibitor domain-containing protein</fullName>
    </recommendedName>
</protein>
<organism evidence="2 3">
    <name type="scientific">Rubroshorea leprosula</name>
    <dbReference type="NCBI Taxonomy" id="152421"/>
    <lineage>
        <taxon>Eukaryota</taxon>
        <taxon>Viridiplantae</taxon>
        <taxon>Streptophyta</taxon>
        <taxon>Embryophyta</taxon>
        <taxon>Tracheophyta</taxon>
        <taxon>Spermatophyta</taxon>
        <taxon>Magnoliopsida</taxon>
        <taxon>eudicotyledons</taxon>
        <taxon>Gunneridae</taxon>
        <taxon>Pentapetalae</taxon>
        <taxon>rosids</taxon>
        <taxon>malvids</taxon>
        <taxon>Malvales</taxon>
        <taxon>Dipterocarpaceae</taxon>
        <taxon>Rubroshorea</taxon>
    </lineage>
</organism>
<proteinExistence type="predicted"/>
<reference evidence="2 3" key="1">
    <citation type="journal article" date="2021" name="Commun. Biol.">
        <title>The genome of Shorea leprosula (Dipterocarpaceae) highlights the ecological relevance of drought in aseasonal tropical rainforests.</title>
        <authorList>
            <person name="Ng K.K.S."/>
            <person name="Kobayashi M.J."/>
            <person name="Fawcett J.A."/>
            <person name="Hatakeyama M."/>
            <person name="Paape T."/>
            <person name="Ng C.H."/>
            <person name="Ang C.C."/>
            <person name="Tnah L.H."/>
            <person name="Lee C.T."/>
            <person name="Nishiyama T."/>
            <person name="Sese J."/>
            <person name="O'Brien M.J."/>
            <person name="Copetti D."/>
            <person name="Mohd Noor M.I."/>
            <person name="Ong R.C."/>
            <person name="Putra M."/>
            <person name="Sireger I.Z."/>
            <person name="Indrioko S."/>
            <person name="Kosugi Y."/>
            <person name="Izuno A."/>
            <person name="Isagi Y."/>
            <person name="Lee S.L."/>
            <person name="Shimizu K.K."/>
        </authorList>
    </citation>
    <scope>NUCLEOTIDE SEQUENCE [LARGE SCALE GENOMIC DNA]</scope>
    <source>
        <strain evidence="2">214</strain>
    </source>
</reference>
<gene>
    <name evidence="2" type="ORF">SLEP1_g4664</name>
</gene>